<dbReference type="Gene3D" id="4.10.60.10">
    <property type="entry name" value="Zinc finger, CCHC-type"/>
    <property type="match status" value="1"/>
</dbReference>
<dbReference type="EMBL" id="JAUUTY010000002">
    <property type="protein sequence ID" value="KAK1682365.1"/>
    <property type="molecule type" value="Genomic_DNA"/>
</dbReference>
<reference evidence="4" key="1">
    <citation type="submission" date="2023-07" db="EMBL/GenBank/DDBJ databases">
        <title>A chromosome-level genome assembly of Lolium multiflorum.</title>
        <authorList>
            <person name="Chen Y."/>
            <person name="Copetti D."/>
            <person name="Kolliker R."/>
            <person name="Studer B."/>
        </authorList>
    </citation>
    <scope>NUCLEOTIDE SEQUENCE</scope>
    <source>
        <strain evidence="4">02402/16</strain>
        <tissue evidence="4">Leaf</tissue>
    </source>
</reference>
<dbReference type="Pfam" id="PF00098">
    <property type="entry name" value="zf-CCHC"/>
    <property type="match status" value="1"/>
</dbReference>
<gene>
    <name evidence="4" type="ORF">QYE76_043213</name>
</gene>
<dbReference type="SMART" id="SM00343">
    <property type="entry name" value="ZnF_C2HC"/>
    <property type="match status" value="1"/>
</dbReference>
<dbReference type="Proteomes" id="UP001231189">
    <property type="component" value="Unassembled WGS sequence"/>
</dbReference>
<dbReference type="InterPro" id="IPR043502">
    <property type="entry name" value="DNA/RNA_pol_sf"/>
</dbReference>
<feature type="region of interest" description="Disordered" evidence="2">
    <location>
        <begin position="135"/>
        <end position="162"/>
    </location>
</feature>
<feature type="region of interest" description="Disordered" evidence="2">
    <location>
        <begin position="460"/>
        <end position="480"/>
    </location>
</feature>
<feature type="region of interest" description="Disordered" evidence="2">
    <location>
        <begin position="738"/>
        <end position="780"/>
    </location>
</feature>
<feature type="compositionally biased region" description="Acidic residues" evidence="2">
    <location>
        <begin position="142"/>
        <end position="160"/>
    </location>
</feature>
<feature type="domain" description="CCHC-type" evidence="3">
    <location>
        <begin position="727"/>
        <end position="742"/>
    </location>
</feature>
<accession>A0AAD8WVM9</accession>
<dbReference type="InterPro" id="IPR005162">
    <property type="entry name" value="Retrotrans_gag_dom"/>
</dbReference>
<dbReference type="InterPro" id="IPR032567">
    <property type="entry name" value="RTL1-rel"/>
</dbReference>
<feature type="compositionally biased region" description="Polar residues" evidence="2">
    <location>
        <begin position="408"/>
        <end position="417"/>
    </location>
</feature>
<evidence type="ECO:0000313" key="4">
    <source>
        <dbReference type="EMBL" id="KAK1682365.1"/>
    </source>
</evidence>
<dbReference type="PANTHER" id="PTHR15503:SF45">
    <property type="entry name" value="RNA-DIRECTED DNA POLYMERASE HOMOLOG"/>
    <property type="match status" value="1"/>
</dbReference>
<feature type="region of interest" description="Disordered" evidence="2">
    <location>
        <begin position="71"/>
        <end position="93"/>
    </location>
</feature>
<proteinExistence type="predicted"/>
<dbReference type="SUPFAM" id="SSF57756">
    <property type="entry name" value="Retrovirus zinc finger-like domains"/>
    <property type="match status" value="1"/>
</dbReference>
<dbReference type="Pfam" id="PF03732">
    <property type="entry name" value="Retrotrans_gag"/>
    <property type="match status" value="1"/>
</dbReference>
<dbReference type="InterPro" id="IPR021109">
    <property type="entry name" value="Peptidase_aspartic_dom_sf"/>
</dbReference>
<evidence type="ECO:0000256" key="2">
    <source>
        <dbReference type="SAM" id="MobiDB-lite"/>
    </source>
</evidence>
<dbReference type="PANTHER" id="PTHR15503">
    <property type="entry name" value="LDOC1 RELATED"/>
    <property type="match status" value="1"/>
</dbReference>
<dbReference type="InterPro" id="IPR036875">
    <property type="entry name" value="Znf_CCHC_sf"/>
</dbReference>
<name>A0AAD8WVM9_LOLMU</name>
<dbReference type="Gene3D" id="2.40.70.10">
    <property type="entry name" value="Acid Proteases"/>
    <property type="match status" value="1"/>
</dbReference>
<sequence length="1005" mass="109121">MRSRTDAVAWRRRRRHDIHQGRLLLPVGGANGGTMESFLLCLLAYCLDGEDHHDGDRSGLGKSDQALKFDGEEVGEEEEKQGAPNTAWASEDGRTREVWATWWPRPVDGAPDRGGGRREPQWRLVAVDCGGGYRVAGGSRAEEEDEEEEQQGCAHEDDDVAAPPVPRAHQFLEGEVAASVVEIGQLGFVGGRNGSGDWATRAGAEDGRGAGARSGGRQGRRSSAAGRGIGGGGAAAAASHEEEGERSGAGVGVAGALVSPHTTGPGGLFSDPWIKSGFVGGPHALDEIDGRDRATSARSDGRKFKALPPPLLSVRHQTAPEPQHHLPRGEELHSSLQPVLELAVRQTVGEGTQVDAAVTSSTSGAVDVNRPGLLLFSPPPPAFGRAASAALNAPNLAVFCELRMVETRSGNASGSDQNPPPPPDPTMAQLLRLMMEDREAARAERQANLATLQHLTQLATGNANNNNGGDGNGDPHSKLTDFQSTNPPVFTKCTEPLDADDWLRTIENNLEVAGVGNDEKVLFATHFLSGPARAWWENVKAIQAEGHVINWEEFKTKFRKTHIPSGLIKLMKDKFMNLRQGSMSVVEYMDKFTTLSRYAPEDTDTEEKKKDRFLNGLHDEMQSILVAVPYPDLESLVDASIMVESKRKNAFENRKRKAMLQQGSSSTQRPRSFPPPKPVPHQQRAPPPAPRPNNPNRNYNPQRSNTSNFNPNYNRQNNTVRIPTNGCYTCGQPGHFSKECPNRMNTAQRPNAPKPDQGQARAANGRNQNQKKPAGPARGHLNHVNAEEAQEAPDIVLGTFPVNSVSSTVLFDSGASHSFVTKPFVRKGGLTPTPLKRPMLVQIPGATSKTQSSCKEVPIDIQGKHFHANLIVLGEQGLEVILGMDWMVKYKGHIDCARRAITLTAEDGEKIEHVATMPSSKALCRKSVASPALHEVPIACEYPEVFPDELCMPPDRDIEFIIELVPGTAPIAQRPYRMNPQELVELKKQLDDMLRKGLIRPSASP</sequence>
<feature type="compositionally biased region" description="Low complexity" evidence="2">
    <location>
        <begin position="694"/>
        <end position="705"/>
    </location>
</feature>
<keyword evidence="5" id="KW-1185">Reference proteome</keyword>
<dbReference type="CDD" id="cd00303">
    <property type="entry name" value="retropepsin_like"/>
    <property type="match status" value="1"/>
</dbReference>
<evidence type="ECO:0000256" key="1">
    <source>
        <dbReference type="PROSITE-ProRule" id="PRU00047"/>
    </source>
</evidence>
<evidence type="ECO:0000259" key="3">
    <source>
        <dbReference type="PROSITE" id="PS50158"/>
    </source>
</evidence>
<dbReference type="PROSITE" id="PS50158">
    <property type="entry name" value="ZF_CCHC"/>
    <property type="match status" value="1"/>
</dbReference>
<feature type="region of interest" description="Disordered" evidence="2">
    <location>
        <begin position="651"/>
        <end position="720"/>
    </location>
</feature>
<dbReference type="SUPFAM" id="SSF50630">
    <property type="entry name" value="Acid proteases"/>
    <property type="match status" value="1"/>
</dbReference>
<dbReference type="InterPro" id="IPR001878">
    <property type="entry name" value="Znf_CCHC"/>
</dbReference>
<feature type="compositionally biased region" description="Polar residues" evidence="2">
    <location>
        <begin position="706"/>
        <end position="720"/>
    </location>
</feature>
<feature type="region of interest" description="Disordered" evidence="2">
    <location>
        <begin position="408"/>
        <end position="427"/>
    </location>
</feature>
<dbReference type="GO" id="GO:0008270">
    <property type="term" value="F:zinc ion binding"/>
    <property type="evidence" value="ECO:0007669"/>
    <property type="project" value="UniProtKB-KW"/>
</dbReference>
<keyword evidence="1" id="KW-0862">Zinc</keyword>
<dbReference type="GO" id="GO:0003676">
    <property type="term" value="F:nucleic acid binding"/>
    <property type="evidence" value="ECO:0007669"/>
    <property type="project" value="InterPro"/>
</dbReference>
<protein>
    <recommendedName>
        <fullName evidence="3">CCHC-type domain-containing protein</fullName>
    </recommendedName>
</protein>
<keyword evidence="1" id="KW-0479">Metal-binding</keyword>
<feature type="region of interest" description="Disordered" evidence="2">
    <location>
        <begin position="191"/>
        <end position="250"/>
    </location>
</feature>
<dbReference type="Pfam" id="PF08284">
    <property type="entry name" value="RVP_2"/>
    <property type="match status" value="1"/>
</dbReference>
<dbReference type="AlphaFoldDB" id="A0AAD8WVM9"/>
<dbReference type="SUPFAM" id="SSF56672">
    <property type="entry name" value="DNA/RNA polymerases"/>
    <property type="match status" value="1"/>
</dbReference>
<keyword evidence="1" id="KW-0863">Zinc-finger</keyword>
<evidence type="ECO:0000313" key="5">
    <source>
        <dbReference type="Proteomes" id="UP001231189"/>
    </source>
</evidence>
<organism evidence="4 5">
    <name type="scientific">Lolium multiflorum</name>
    <name type="common">Italian ryegrass</name>
    <name type="synonym">Lolium perenne subsp. multiflorum</name>
    <dbReference type="NCBI Taxonomy" id="4521"/>
    <lineage>
        <taxon>Eukaryota</taxon>
        <taxon>Viridiplantae</taxon>
        <taxon>Streptophyta</taxon>
        <taxon>Embryophyta</taxon>
        <taxon>Tracheophyta</taxon>
        <taxon>Spermatophyta</taxon>
        <taxon>Magnoliopsida</taxon>
        <taxon>Liliopsida</taxon>
        <taxon>Poales</taxon>
        <taxon>Poaceae</taxon>
        <taxon>BOP clade</taxon>
        <taxon>Pooideae</taxon>
        <taxon>Poodae</taxon>
        <taxon>Poeae</taxon>
        <taxon>Poeae Chloroplast Group 2 (Poeae type)</taxon>
        <taxon>Loliodinae</taxon>
        <taxon>Loliinae</taxon>
        <taxon>Lolium</taxon>
    </lineage>
</organism>
<feature type="compositionally biased region" description="Pro residues" evidence="2">
    <location>
        <begin position="672"/>
        <end position="693"/>
    </location>
</feature>
<comment type="caution">
    <text evidence="4">The sequence shown here is derived from an EMBL/GenBank/DDBJ whole genome shotgun (WGS) entry which is preliminary data.</text>
</comment>
<dbReference type="Gene3D" id="3.10.10.10">
    <property type="entry name" value="HIV Type 1 Reverse Transcriptase, subunit A, domain 1"/>
    <property type="match status" value="1"/>
</dbReference>